<name>A0A844FJI6_9FIRM</name>
<dbReference type="InterPro" id="IPR051233">
    <property type="entry name" value="Desulfoferrodoxin_SOR"/>
</dbReference>
<organism evidence="8 9">
    <name type="scientific">Anaerosalibacter bizertensis</name>
    <dbReference type="NCBI Taxonomy" id="932217"/>
    <lineage>
        <taxon>Bacteria</taxon>
        <taxon>Bacillati</taxon>
        <taxon>Bacillota</taxon>
        <taxon>Tissierellia</taxon>
        <taxon>Tissierellales</taxon>
        <taxon>Sporanaerobacteraceae</taxon>
        <taxon>Anaerosalibacter</taxon>
    </lineage>
</organism>
<accession>A0A844FJI6</accession>
<evidence type="ECO:0000256" key="4">
    <source>
        <dbReference type="ARBA" id="ARBA00022982"/>
    </source>
</evidence>
<dbReference type="OrthoDB" id="9814936at2"/>
<proteinExistence type="inferred from homology"/>
<dbReference type="GO" id="GO:0016491">
    <property type="term" value="F:oxidoreductase activity"/>
    <property type="evidence" value="ECO:0007669"/>
    <property type="project" value="InterPro"/>
</dbReference>
<dbReference type="Gene3D" id="2.60.40.730">
    <property type="entry name" value="SOR catalytic domain"/>
    <property type="match status" value="1"/>
</dbReference>
<dbReference type="RefSeq" id="WP_154484790.1">
    <property type="nucleotide sequence ID" value="NZ_JAHLOA010000005.1"/>
</dbReference>
<evidence type="ECO:0000256" key="2">
    <source>
        <dbReference type="ARBA" id="ARBA00022448"/>
    </source>
</evidence>
<dbReference type="Pfam" id="PF01880">
    <property type="entry name" value="Desulfoferrodox"/>
    <property type="match status" value="1"/>
</dbReference>
<keyword evidence="3" id="KW-0479">Metal-binding</keyword>
<dbReference type="GO" id="GO:0005506">
    <property type="term" value="F:iron ion binding"/>
    <property type="evidence" value="ECO:0007669"/>
    <property type="project" value="InterPro"/>
</dbReference>
<protein>
    <submittedName>
        <fullName evidence="7">Class II SORL domain-containing protein</fullName>
    </submittedName>
    <submittedName>
        <fullName evidence="8">Superoxide reductase</fullName>
    </submittedName>
</protein>
<reference evidence="7" key="2">
    <citation type="submission" date="2022-01" db="EMBL/GenBank/DDBJ databases">
        <title>Collection of gut derived symbiotic bacterial strains cultured from healthy donors.</title>
        <authorList>
            <person name="Lin H."/>
            <person name="Kohout C."/>
            <person name="Waligurski E."/>
            <person name="Pamer E.G."/>
        </authorList>
    </citation>
    <scope>NUCLEOTIDE SEQUENCE</scope>
    <source>
        <strain evidence="7">MSK.14.39</strain>
    </source>
</reference>
<dbReference type="NCBIfam" id="TIGR00332">
    <property type="entry name" value="neela_ferrous"/>
    <property type="match status" value="1"/>
</dbReference>
<sequence>MKSLGTMLQSGDWKGEKHVPVIHAPEKVKKGEEFEIKTLVGEEIAHPNTLEHHIAWIKVFYHPEGSKFPIEIGNYDFSAHGESEIYTEPYVSFKFKVDKPGTIHTMSYCNIHGLWENSVELVVED</sequence>
<dbReference type="AlphaFoldDB" id="A0A844FJI6"/>
<comment type="caution">
    <text evidence="8">The sequence shown here is derived from an EMBL/GenBank/DDBJ whole genome shotgun (WGS) entry which is preliminary data.</text>
</comment>
<dbReference type="InterPro" id="IPR036073">
    <property type="entry name" value="Desulfoferrodoxin_Fe-bd_dom_sf"/>
</dbReference>
<evidence type="ECO:0000256" key="3">
    <source>
        <dbReference type="ARBA" id="ARBA00022723"/>
    </source>
</evidence>
<dbReference type="PANTHER" id="PTHR36541:SF1">
    <property type="entry name" value="SUPEROXIDE REDUCTASE-RELATED"/>
    <property type="match status" value="1"/>
</dbReference>
<dbReference type="SUPFAM" id="SSF49367">
    <property type="entry name" value="Superoxide reductase-like"/>
    <property type="match status" value="1"/>
</dbReference>
<dbReference type="InterPro" id="IPR002742">
    <property type="entry name" value="Desulfoferrodoxin_Fe-bd_dom"/>
</dbReference>
<dbReference type="EMBL" id="JAKNID010000076">
    <property type="protein sequence ID" value="MCG4565995.1"/>
    <property type="molecule type" value="Genomic_DNA"/>
</dbReference>
<comment type="similarity">
    <text evidence="1">Belongs to the desulfoferrodoxin family.</text>
</comment>
<evidence type="ECO:0000256" key="5">
    <source>
        <dbReference type="ARBA" id="ARBA00023004"/>
    </source>
</evidence>
<keyword evidence="10" id="KW-1185">Reference proteome</keyword>
<reference evidence="8 9" key="1">
    <citation type="submission" date="2019-08" db="EMBL/GenBank/DDBJ databases">
        <title>In-depth cultivation of the pig gut microbiome towards novel bacterial diversity and tailored functional studies.</title>
        <authorList>
            <person name="Wylensek D."/>
            <person name="Hitch T.C.A."/>
            <person name="Clavel T."/>
        </authorList>
    </citation>
    <scope>NUCLEOTIDE SEQUENCE [LARGE SCALE GENOMIC DNA]</scope>
    <source>
        <strain evidence="8 9">Med78-601-WT-4W-RMD-3</strain>
    </source>
</reference>
<evidence type="ECO:0000313" key="10">
    <source>
        <dbReference type="Proteomes" id="UP001108123"/>
    </source>
</evidence>
<dbReference type="CDD" id="cd03172">
    <property type="entry name" value="SORL_classII"/>
    <property type="match status" value="1"/>
</dbReference>
<keyword evidence="2" id="KW-0813">Transport</keyword>
<dbReference type="Proteomes" id="UP000462760">
    <property type="component" value="Unassembled WGS sequence"/>
</dbReference>
<dbReference type="EMBL" id="VULR01000016">
    <property type="protein sequence ID" value="MSS44120.1"/>
    <property type="molecule type" value="Genomic_DNA"/>
</dbReference>
<evidence type="ECO:0000313" key="7">
    <source>
        <dbReference type="EMBL" id="MCG4565995.1"/>
    </source>
</evidence>
<evidence type="ECO:0000256" key="1">
    <source>
        <dbReference type="ARBA" id="ARBA00005941"/>
    </source>
</evidence>
<feature type="domain" description="Desulfoferrodoxin ferrous iron-binding" evidence="6">
    <location>
        <begin position="11"/>
        <end position="117"/>
    </location>
</feature>
<evidence type="ECO:0000313" key="9">
    <source>
        <dbReference type="Proteomes" id="UP000462760"/>
    </source>
</evidence>
<evidence type="ECO:0000259" key="6">
    <source>
        <dbReference type="Pfam" id="PF01880"/>
    </source>
</evidence>
<dbReference type="PANTHER" id="PTHR36541">
    <property type="entry name" value="SUPEROXIDE REDUCTASE-RELATED"/>
    <property type="match status" value="1"/>
</dbReference>
<keyword evidence="4" id="KW-0249">Electron transport</keyword>
<dbReference type="Proteomes" id="UP001108123">
    <property type="component" value="Unassembled WGS sequence"/>
</dbReference>
<gene>
    <name evidence="8" type="ORF">FYJ27_10335</name>
    <name evidence="7" type="ORF">L0P62_11095</name>
</gene>
<evidence type="ECO:0000313" key="8">
    <source>
        <dbReference type="EMBL" id="MSS44120.1"/>
    </source>
</evidence>
<keyword evidence="5" id="KW-0408">Iron</keyword>